<protein>
    <submittedName>
        <fullName evidence="4">Nitronate monooxygenase</fullName>
    </submittedName>
</protein>
<dbReference type="InterPro" id="IPR013785">
    <property type="entry name" value="Aldolase_TIM"/>
</dbReference>
<dbReference type="Pfam" id="PF03060">
    <property type="entry name" value="NMO"/>
    <property type="match status" value="1"/>
</dbReference>
<dbReference type="PANTHER" id="PTHR32332:SF20">
    <property type="entry name" value="2-NITROPROPANE DIOXYGENASE-LIKE PROTEIN"/>
    <property type="match status" value="1"/>
</dbReference>
<evidence type="ECO:0000256" key="2">
    <source>
        <dbReference type="ARBA" id="ARBA00022643"/>
    </source>
</evidence>
<keyword evidence="5" id="KW-1185">Reference proteome</keyword>
<organism evidence="4 5">
    <name type="scientific">Jannaschia faecimaris</name>
    <dbReference type="NCBI Taxonomy" id="1244108"/>
    <lineage>
        <taxon>Bacteria</taxon>
        <taxon>Pseudomonadati</taxon>
        <taxon>Pseudomonadota</taxon>
        <taxon>Alphaproteobacteria</taxon>
        <taxon>Rhodobacterales</taxon>
        <taxon>Roseobacteraceae</taxon>
        <taxon>Jannaschia</taxon>
    </lineage>
</organism>
<proteinExistence type="predicted"/>
<dbReference type="InterPro" id="IPR004136">
    <property type="entry name" value="NMO"/>
</dbReference>
<dbReference type="Proteomes" id="UP000198914">
    <property type="component" value="Unassembled WGS sequence"/>
</dbReference>
<keyword evidence="3" id="KW-0560">Oxidoreductase</keyword>
<evidence type="ECO:0000256" key="3">
    <source>
        <dbReference type="ARBA" id="ARBA00023002"/>
    </source>
</evidence>
<reference evidence="5" key="1">
    <citation type="submission" date="2016-10" db="EMBL/GenBank/DDBJ databases">
        <authorList>
            <person name="Varghese N."/>
            <person name="Submissions S."/>
        </authorList>
    </citation>
    <scope>NUCLEOTIDE SEQUENCE [LARGE SCALE GENOMIC DNA]</scope>
    <source>
        <strain evidence="5">DSM 100420</strain>
    </source>
</reference>
<dbReference type="Gene3D" id="3.20.20.70">
    <property type="entry name" value="Aldolase class I"/>
    <property type="match status" value="1"/>
</dbReference>
<gene>
    <name evidence="4" type="ORF">SAMN05444004_10448</name>
</gene>
<dbReference type="SUPFAM" id="SSF51412">
    <property type="entry name" value="Inosine monophosphate dehydrogenase (IMPDH)"/>
    <property type="match status" value="1"/>
</dbReference>
<keyword evidence="1" id="KW-0285">Flavoprotein</keyword>
<dbReference type="STRING" id="1244108.SAMN05444004_10448"/>
<dbReference type="RefSeq" id="WP_139176565.1">
    <property type="nucleotide sequence ID" value="NZ_FNPX01000004.1"/>
</dbReference>
<evidence type="ECO:0000313" key="4">
    <source>
        <dbReference type="EMBL" id="SDY90429.1"/>
    </source>
</evidence>
<dbReference type="AlphaFoldDB" id="A0A1H3NQI1"/>
<evidence type="ECO:0000313" key="5">
    <source>
        <dbReference type="Proteomes" id="UP000198914"/>
    </source>
</evidence>
<keyword evidence="4" id="KW-0503">Monooxygenase</keyword>
<dbReference type="PANTHER" id="PTHR32332">
    <property type="entry name" value="2-NITROPROPANE DIOXYGENASE"/>
    <property type="match status" value="1"/>
</dbReference>
<keyword evidence="2" id="KW-0288">FMN</keyword>
<dbReference type="GO" id="GO:0018580">
    <property type="term" value="F:nitronate monooxygenase activity"/>
    <property type="evidence" value="ECO:0007669"/>
    <property type="project" value="InterPro"/>
</dbReference>
<evidence type="ECO:0000256" key="1">
    <source>
        <dbReference type="ARBA" id="ARBA00022630"/>
    </source>
</evidence>
<dbReference type="OrthoDB" id="9778912at2"/>
<sequence>MTGSLLNVLRTEKPILSAPMAGAAGPELVAAVCNAGGYGVIPLWGRSKEQVSSGIDGLRELTDRNFAVNLNLSFAYQEQLEMCIDKAVHGVSLFWGMDPSAIKQAKAGGLIVLVSVGNAQETRTAADAGADVIVAQGWEAGGHVWGQVSTMALIPAVVDAVGIPVVAAGGIADGRGMAAAMMLGASGVWIGTRFLASSEATIHEVYRARILQASETDTQWAHDLYDVGWPDAPHRALFNTTSKAWVDAGCSAPGKRPMENEQIGQRPSGDPIVRYQSYTPLPQTVGDVEAMSLWSGQGVSLVREIMPAADIVDEVYQDAKRHLQMGVSVLR</sequence>
<dbReference type="CDD" id="cd04730">
    <property type="entry name" value="NPD_like"/>
    <property type="match status" value="1"/>
</dbReference>
<dbReference type="EMBL" id="FNPX01000004">
    <property type="protein sequence ID" value="SDY90429.1"/>
    <property type="molecule type" value="Genomic_DNA"/>
</dbReference>
<name>A0A1H3NQI1_9RHOB</name>
<accession>A0A1H3NQI1</accession>